<dbReference type="AlphaFoldDB" id="A0A379TYZ8"/>
<name>A0A379TYZ8_SALDZ</name>
<sequence length="59" mass="6723">MTLMLIRHFGSMISHHLRANDDYTGHNKQQSQQRRPHFKPVAKSTRHTPSVAISEADVG</sequence>
<evidence type="ECO:0000313" key="2">
    <source>
        <dbReference type="EMBL" id="SUG54739.1"/>
    </source>
</evidence>
<evidence type="ECO:0000256" key="1">
    <source>
        <dbReference type="SAM" id="MobiDB-lite"/>
    </source>
</evidence>
<accession>A0A379TYZ8</accession>
<reference evidence="2 3" key="1">
    <citation type="submission" date="2018-06" db="EMBL/GenBank/DDBJ databases">
        <authorList>
            <consortium name="Pathogen Informatics"/>
            <person name="Doyle S."/>
        </authorList>
    </citation>
    <scope>NUCLEOTIDE SEQUENCE [LARGE SCALE GENOMIC DNA]</scope>
    <source>
        <strain evidence="2 3">NCTC10060</strain>
    </source>
</reference>
<dbReference type="EMBL" id="UGXH01000003">
    <property type="protein sequence ID" value="SUG54739.1"/>
    <property type="molecule type" value="Genomic_DNA"/>
</dbReference>
<feature type="compositionally biased region" description="Basic residues" evidence="1">
    <location>
        <begin position="34"/>
        <end position="46"/>
    </location>
</feature>
<dbReference type="Proteomes" id="UP000254633">
    <property type="component" value="Unassembled WGS sequence"/>
</dbReference>
<feature type="region of interest" description="Disordered" evidence="1">
    <location>
        <begin position="20"/>
        <end position="59"/>
    </location>
</feature>
<gene>
    <name evidence="2" type="ORF">NCTC10060_01850</name>
</gene>
<protein>
    <submittedName>
        <fullName evidence="2">Uncharacterized protein</fullName>
    </submittedName>
</protein>
<evidence type="ECO:0000313" key="3">
    <source>
        <dbReference type="Proteomes" id="UP000254633"/>
    </source>
</evidence>
<organism evidence="2 3">
    <name type="scientific">Salmonella diarizonae</name>
    <dbReference type="NCBI Taxonomy" id="59204"/>
    <lineage>
        <taxon>Bacteria</taxon>
        <taxon>Pseudomonadati</taxon>
        <taxon>Pseudomonadota</taxon>
        <taxon>Gammaproteobacteria</taxon>
        <taxon>Enterobacterales</taxon>
        <taxon>Enterobacteriaceae</taxon>
        <taxon>Salmonella</taxon>
    </lineage>
</organism>
<proteinExistence type="predicted"/>